<feature type="non-terminal residue" evidence="1">
    <location>
        <position position="1"/>
    </location>
</feature>
<name>A0ACB9XRP7_CHAAC</name>
<accession>A0ACB9XRP7</accession>
<dbReference type="EMBL" id="CM043787">
    <property type="protein sequence ID" value="KAI4829820.1"/>
    <property type="molecule type" value="Genomic_DNA"/>
</dbReference>
<gene>
    <name evidence="1" type="ORF">KUCAC02_001485</name>
</gene>
<feature type="non-terminal residue" evidence="1">
    <location>
        <position position="118"/>
    </location>
</feature>
<keyword evidence="2" id="KW-1185">Reference proteome</keyword>
<organism evidence="1 2">
    <name type="scientific">Chaenocephalus aceratus</name>
    <name type="common">Blackfin icefish</name>
    <name type="synonym">Chaenichthys aceratus</name>
    <dbReference type="NCBI Taxonomy" id="36190"/>
    <lineage>
        <taxon>Eukaryota</taxon>
        <taxon>Metazoa</taxon>
        <taxon>Chordata</taxon>
        <taxon>Craniata</taxon>
        <taxon>Vertebrata</taxon>
        <taxon>Euteleostomi</taxon>
        <taxon>Actinopterygii</taxon>
        <taxon>Neopterygii</taxon>
        <taxon>Teleostei</taxon>
        <taxon>Neoteleostei</taxon>
        <taxon>Acanthomorphata</taxon>
        <taxon>Eupercaria</taxon>
        <taxon>Perciformes</taxon>
        <taxon>Notothenioidei</taxon>
        <taxon>Channichthyidae</taxon>
        <taxon>Chaenocephalus</taxon>
    </lineage>
</organism>
<protein>
    <submittedName>
        <fullName evidence="1">Uncharacterized protein</fullName>
    </submittedName>
</protein>
<evidence type="ECO:0000313" key="2">
    <source>
        <dbReference type="Proteomes" id="UP001057452"/>
    </source>
</evidence>
<proteinExistence type="predicted"/>
<evidence type="ECO:0000313" key="1">
    <source>
        <dbReference type="EMBL" id="KAI4829820.1"/>
    </source>
</evidence>
<sequence>RSNAQLNVLMGCLVPIKEGYVGGIHMSPVQAHCSPREAVASICSNPAVKQHTQAKGTQRLIPHESCIPAEPWETASHSAEGMELGCLVSPHTHNKNTNKRFIREPSFPLNTNLGPYKQ</sequence>
<reference evidence="1" key="1">
    <citation type="submission" date="2022-05" db="EMBL/GenBank/DDBJ databases">
        <title>Chromosome-level genome of Chaenocephalus aceratus.</title>
        <authorList>
            <person name="Park H."/>
        </authorList>
    </citation>
    <scope>NUCLEOTIDE SEQUENCE</scope>
    <source>
        <strain evidence="1">KU_202001</strain>
    </source>
</reference>
<comment type="caution">
    <text evidence="1">The sequence shown here is derived from an EMBL/GenBank/DDBJ whole genome shotgun (WGS) entry which is preliminary data.</text>
</comment>
<dbReference type="Proteomes" id="UP001057452">
    <property type="component" value="Chromosome 3"/>
</dbReference>